<dbReference type="Pfam" id="PF00149">
    <property type="entry name" value="Metallophos"/>
    <property type="match status" value="1"/>
</dbReference>
<dbReference type="Gene3D" id="3.60.21.10">
    <property type="match status" value="1"/>
</dbReference>
<proteinExistence type="predicted"/>
<name>A0ABW3F727_9PROT</name>
<evidence type="ECO:0000313" key="3">
    <source>
        <dbReference type="Proteomes" id="UP001597128"/>
    </source>
</evidence>
<dbReference type="RefSeq" id="WP_379057851.1">
    <property type="nucleotide sequence ID" value="NZ_JBHTKB010000002.1"/>
</dbReference>
<accession>A0ABW3F727</accession>
<keyword evidence="2" id="KW-0255">Endonuclease</keyword>
<dbReference type="PANTHER" id="PTHR39323">
    <property type="entry name" value="BLR1149 PROTEIN"/>
    <property type="match status" value="1"/>
</dbReference>
<dbReference type="EMBL" id="JBHTKB010000002">
    <property type="protein sequence ID" value="MFD0914252.1"/>
    <property type="molecule type" value="Genomic_DNA"/>
</dbReference>
<keyword evidence="2" id="KW-0436">Ligase</keyword>
<dbReference type="InterPro" id="IPR029052">
    <property type="entry name" value="Metallo-depent_PP-like"/>
</dbReference>
<comment type="caution">
    <text evidence="2">The sequence shown here is derived from an EMBL/GenBank/DDBJ whole genome shotgun (WGS) entry which is preliminary data.</text>
</comment>
<dbReference type="PANTHER" id="PTHR39323:SF1">
    <property type="entry name" value="BLR1149 PROTEIN"/>
    <property type="match status" value="1"/>
</dbReference>
<dbReference type="SUPFAM" id="SSF56300">
    <property type="entry name" value="Metallo-dependent phosphatases"/>
    <property type="match status" value="1"/>
</dbReference>
<dbReference type="InterPro" id="IPR004843">
    <property type="entry name" value="Calcineurin-like_PHP"/>
</dbReference>
<dbReference type="InterPro" id="IPR026336">
    <property type="entry name" value="PdeM-like"/>
</dbReference>
<keyword evidence="3" id="KW-1185">Reference proteome</keyword>
<reference evidence="3" key="1">
    <citation type="journal article" date="2019" name="Int. J. Syst. Evol. Microbiol.">
        <title>The Global Catalogue of Microorganisms (GCM) 10K type strain sequencing project: providing services to taxonomists for standard genome sequencing and annotation.</title>
        <authorList>
            <consortium name="The Broad Institute Genomics Platform"/>
            <consortium name="The Broad Institute Genome Sequencing Center for Infectious Disease"/>
            <person name="Wu L."/>
            <person name="Ma J."/>
        </authorList>
    </citation>
    <scope>NUCLEOTIDE SEQUENCE [LARGE SCALE GENOMIC DNA]</scope>
    <source>
        <strain evidence="3">CCUG 58412</strain>
    </source>
</reference>
<dbReference type="GO" id="GO:0016874">
    <property type="term" value="F:ligase activity"/>
    <property type="evidence" value="ECO:0007669"/>
    <property type="project" value="UniProtKB-KW"/>
</dbReference>
<dbReference type="NCBIfam" id="TIGR04123">
    <property type="entry name" value="P_estr_lig_assc"/>
    <property type="match status" value="1"/>
</dbReference>
<gene>
    <name evidence="2" type="primary">pdeM</name>
    <name evidence="2" type="ORF">ACFQ1Z_11885</name>
</gene>
<keyword evidence="2" id="KW-0540">Nuclease</keyword>
<protein>
    <submittedName>
        <fullName evidence="2">Ligase-associated DNA damage response endonuclease PdeM</fullName>
        <ecNumber evidence="2">3.1.-.-</ecNumber>
    </submittedName>
</protein>
<sequence>MHSEYPLTIGNHELLLLADKAIYWPQQKALLIADAHFGKAAAYRALGQPVPQGTTSQNLQRLNALLSRYATEQLILLGDFLHAPKSHAPATLAALRLWRAQHAGMRCILVRGNHDKHAGDPPADLHITTVDEPYLLGNLALQHMPAAHATHHVLAGHIHPAYRLLGKGRQRLVLPCFYHQAGMTLLPSFGDFTGGAIQENTPGSFICVTDGHCVWPVTVAAAAAELPATQHR</sequence>
<dbReference type="Proteomes" id="UP001597128">
    <property type="component" value="Unassembled WGS sequence"/>
</dbReference>
<keyword evidence="2" id="KW-0378">Hydrolase</keyword>
<dbReference type="EC" id="3.1.-.-" evidence="2"/>
<dbReference type="GO" id="GO:0016787">
    <property type="term" value="F:hydrolase activity"/>
    <property type="evidence" value="ECO:0007669"/>
    <property type="project" value="UniProtKB-KW"/>
</dbReference>
<organism evidence="2 3">
    <name type="scientific">Methylophilus luteus</name>
    <dbReference type="NCBI Taxonomy" id="640108"/>
    <lineage>
        <taxon>Bacteria</taxon>
        <taxon>Pseudomonadati</taxon>
        <taxon>Pseudomonadota</taxon>
        <taxon>Betaproteobacteria</taxon>
        <taxon>Nitrosomonadales</taxon>
        <taxon>Methylophilaceae</taxon>
        <taxon>Methylophilus</taxon>
    </lineage>
</organism>
<evidence type="ECO:0000313" key="2">
    <source>
        <dbReference type="EMBL" id="MFD0914252.1"/>
    </source>
</evidence>
<feature type="domain" description="Calcineurin-like phosphoesterase" evidence="1">
    <location>
        <begin position="30"/>
        <end position="123"/>
    </location>
</feature>
<dbReference type="GO" id="GO:0004519">
    <property type="term" value="F:endonuclease activity"/>
    <property type="evidence" value="ECO:0007669"/>
    <property type="project" value="UniProtKB-KW"/>
</dbReference>
<evidence type="ECO:0000259" key="1">
    <source>
        <dbReference type="Pfam" id="PF00149"/>
    </source>
</evidence>
<dbReference type="InterPro" id="IPR024173">
    <property type="entry name" value="Pesterase_MJ0037-like"/>
</dbReference>
<dbReference type="PIRSF" id="PIRSF000887">
    <property type="entry name" value="Pesterase_MJ0037"/>
    <property type="match status" value="1"/>
</dbReference>